<keyword evidence="6 8" id="KW-0472">Membrane</keyword>
<evidence type="ECO:0000259" key="9">
    <source>
        <dbReference type="Pfam" id="PF00909"/>
    </source>
</evidence>
<keyword evidence="11" id="KW-1185">Reference proteome</keyword>
<gene>
    <name evidence="10" type="ORF">KP79_PYT22571</name>
</gene>
<feature type="transmembrane region" description="Helical" evidence="8">
    <location>
        <begin position="26"/>
        <end position="47"/>
    </location>
</feature>
<feature type="transmembrane region" description="Helical" evidence="8">
    <location>
        <begin position="309"/>
        <end position="328"/>
    </location>
</feature>
<accession>A0A210QGR1</accession>
<dbReference type="PANTHER" id="PTHR11730">
    <property type="entry name" value="AMMONIUM TRANSPORTER"/>
    <property type="match status" value="1"/>
</dbReference>
<comment type="subcellular location">
    <subcellularLocation>
        <location evidence="1">Membrane</location>
        <topology evidence="1">Multi-pass membrane protein</topology>
    </subcellularLocation>
</comment>
<dbReference type="PANTHER" id="PTHR11730:SF6">
    <property type="entry name" value="AMMONIUM TRANSPORTER"/>
    <property type="match status" value="1"/>
</dbReference>
<dbReference type="InterPro" id="IPR029020">
    <property type="entry name" value="Ammonium/urea_transptr"/>
</dbReference>
<protein>
    <submittedName>
        <fullName evidence="10">Ammonium transporter 1</fullName>
    </submittedName>
</protein>
<keyword evidence="7" id="KW-0924">Ammonia transport</keyword>
<sequence length="451" mass="48622">MQGGFAMLEAGCVRSKNATNILIKNLLDSFIAGFSYWLVGYAFALGKGNSFIGYTYFAHYGLQLENYSLWFFHYVFAATAATIVSGSVAERCDFIAYLIYSSIITGFIYPVLVHWAWTPEGWLAKGFTYEHNGDILTITYRDFSGSGIVHMLSGLAAFVGAKALGPRVGRFDDVTGKPCEIQGHSIVLSALGGFILLFGFLAFNASAVGTLSGEGQGELMSKIVTNTIMSGSSGGLVAMVTKYITGDSKWQFTITLNGSLAAMCAICGCVDNIHTYIAVVIGAIGGASYVFFNWFVLHKCRVDDPLDAVAVHLGGGFIGVLSVAFFHNEVGIFFNWNMESGLTLAWQCVGILAVVGWTGGMCVIMFYTLKALKILRVPLEFELKGIDIPKHGQHAYPLEAYGNEWGLPEKADVIVLPKDEDKGARNRKSNGSNLAASNGSLASDVTMTTNI</sequence>
<dbReference type="GO" id="GO:0008519">
    <property type="term" value="F:ammonium channel activity"/>
    <property type="evidence" value="ECO:0007669"/>
    <property type="project" value="InterPro"/>
</dbReference>
<dbReference type="Proteomes" id="UP000242188">
    <property type="component" value="Unassembled WGS sequence"/>
</dbReference>
<dbReference type="Gene3D" id="1.10.3430.10">
    <property type="entry name" value="Ammonium transporter AmtB like domains"/>
    <property type="match status" value="1"/>
</dbReference>
<dbReference type="GO" id="GO:0097272">
    <property type="term" value="P:ammonium homeostasis"/>
    <property type="evidence" value="ECO:0007669"/>
    <property type="project" value="TreeGrafter"/>
</dbReference>
<feature type="transmembrane region" description="Helical" evidence="8">
    <location>
        <begin position="344"/>
        <end position="369"/>
    </location>
</feature>
<feature type="transmembrane region" description="Helical" evidence="8">
    <location>
        <begin position="95"/>
        <end position="117"/>
    </location>
</feature>
<dbReference type="EMBL" id="NEDP02003750">
    <property type="protein sequence ID" value="OWF47906.1"/>
    <property type="molecule type" value="Genomic_DNA"/>
</dbReference>
<dbReference type="AlphaFoldDB" id="A0A210QGR1"/>
<evidence type="ECO:0000256" key="7">
    <source>
        <dbReference type="ARBA" id="ARBA00023177"/>
    </source>
</evidence>
<comment type="similarity">
    <text evidence="2">Belongs to the ammonia transporter channel (TC 1.A.11.2) family.</text>
</comment>
<dbReference type="SUPFAM" id="SSF111352">
    <property type="entry name" value="Ammonium transporter"/>
    <property type="match status" value="1"/>
</dbReference>
<organism evidence="10 11">
    <name type="scientific">Mizuhopecten yessoensis</name>
    <name type="common">Japanese scallop</name>
    <name type="synonym">Patinopecten yessoensis</name>
    <dbReference type="NCBI Taxonomy" id="6573"/>
    <lineage>
        <taxon>Eukaryota</taxon>
        <taxon>Metazoa</taxon>
        <taxon>Spiralia</taxon>
        <taxon>Lophotrochozoa</taxon>
        <taxon>Mollusca</taxon>
        <taxon>Bivalvia</taxon>
        <taxon>Autobranchia</taxon>
        <taxon>Pteriomorphia</taxon>
        <taxon>Pectinida</taxon>
        <taxon>Pectinoidea</taxon>
        <taxon>Pectinidae</taxon>
        <taxon>Mizuhopecten</taxon>
    </lineage>
</organism>
<evidence type="ECO:0000256" key="5">
    <source>
        <dbReference type="ARBA" id="ARBA00022989"/>
    </source>
</evidence>
<evidence type="ECO:0000256" key="3">
    <source>
        <dbReference type="ARBA" id="ARBA00022448"/>
    </source>
</evidence>
<evidence type="ECO:0000256" key="6">
    <source>
        <dbReference type="ARBA" id="ARBA00023136"/>
    </source>
</evidence>
<evidence type="ECO:0000256" key="1">
    <source>
        <dbReference type="ARBA" id="ARBA00004141"/>
    </source>
</evidence>
<feature type="transmembrane region" description="Helical" evidence="8">
    <location>
        <begin position="276"/>
        <end position="297"/>
    </location>
</feature>
<evidence type="ECO:0000256" key="8">
    <source>
        <dbReference type="SAM" id="Phobius"/>
    </source>
</evidence>
<evidence type="ECO:0000256" key="2">
    <source>
        <dbReference type="ARBA" id="ARBA00005887"/>
    </source>
</evidence>
<feature type="transmembrane region" description="Helical" evidence="8">
    <location>
        <begin position="67"/>
        <end position="88"/>
    </location>
</feature>
<feature type="transmembrane region" description="Helical" evidence="8">
    <location>
        <begin position="186"/>
        <end position="203"/>
    </location>
</feature>
<keyword evidence="4 8" id="KW-0812">Transmembrane</keyword>
<evidence type="ECO:0000313" key="10">
    <source>
        <dbReference type="EMBL" id="OWF47906.1"/>
    </source>
</evidence>
<comment type="caution">
    <text evidence="10">The sequence shown here is derived from an EMBL/GenBank/DDBJ whole genome shotgun (WGS) entry which is preliminary data.</text>
</comment>
<keyword evidence="3" id="KW-0813">Transport</keyword>
<dbReference type="FunFam" id="1.10.3430.10:FF:000010">
    <property type="entry name" value="Ammonium transporter"/>
    <property type="match status" value="1"/>
</dbReference>
<reference evidence="10 11" key="1">
    <citation type="journal article" date="2017" name="Nat. Ecol. Evol.">
        <title>Scallop genome provides insights into evolution of bilaterian karyotype and development.</title>
        <authorList>
            <person name="Wang S."/>
            <person name="Zhang J."/>
            <person name="Jiao W."/>
            <person name="Li J."/>
            <person name="Xun X."/>
            <person name="Sun Y."/>
            <person name="Guo X."/>
            <person name="Huan P."/>
            <person name="Dong B."/>
            <person name="Zhang L."/>
            <person name="Hu X."/>
            <person name="Sun X."/>
            <person name="Wang J."/>
            <person name="Zhao C."/>
            <person name="Wang Y."/>
            <person name="Wang D."/>
            <person name="Huang X."/>
            <person name="Wang R."/>
            <person name="Lv J."/>
            <person name="Li Y."/>
            <person name="Zhang Z."/>
            <person name="Liu B."/>
            <person name="Lu W."/>
            <person name="Hui Y."/>
            <person name="Liang J."/>
            <person name="Zhou Z."/>
            <person name="Hou R."/>
            <person name="Li X."/>
            <person name="Liu Y."/>
            <person name="Li H."/>
            <person name="Ning X."/>
            <person name="Lin Y."/>
            <person name="Zhao L."/>
            <person name="Xing Q."/>
            <person name="Dou J."/>
            <person name="Li Y."/>
            <person name="Mao J."/>
            <person name="Guo H."/>
            <person name="Dou H."/>
            <person name="Li T."/>
            <person name="Mu C."/>
            <person name="Jiang W."/>
            <person name="Fu Q."/>
            <person name="Fu X."/>
            <person name="Miao Y."/>
            <person name="Liu J."/>
            <person name="Yu Q."/>
            <person name="Li R."/>
            <person name="Liao H."/>
            <person name="Li X."/>
            <person name="Kong Y."/>
            <person name="Jiang Z."/>
            <person name="Chourrout D."/>
            <person name="Li R."/>
            <person name="Bao Z."/>
        </authorList>
    </citation>
    <scope>NUCLEOTIDE SEQUENCE [LARGE SCALE GENOMIC DNA]</scope>
    <source>
        <strain evidence="10 11">PY_sf001</strain>
    </source>
</reference>
<feature type="transmembrane region" description="Helical" evidence="8">
    <location>
        <begin position="147"/>
        <end position="165"/>
    </location>
</feature>
<dbReference type="InterPro" id="IPR024041">
    <property type="entry name" value="NH4_transpt_AmtB-like_dom"/>
</dbReference>
<dbReference type="GO" id="GO:0005886">
    <property type="term" value="C:plasma membrane"/>
    <property type="evidence" value="ECO:0007669"/>
    <property type="project" value="TreeGrafter"/>
</dbReference>
<dbReference type="OrthoDB" id="534912at2759"/>
<keyword evidence="5 8" id="KW-1133">Transmembrane helix</keyword>
<proteinExistence type="inferred from homology"/>
<evidence type="ECO:0000313" key="11">
    <source>
        <dbReference type="Proteomes" id="UP000242188"/>
    </source>
</evidence>
<name>A0A210QGR1_MIZYE</name>
<dbReference type="Pfam" id="PF00909">
    <property type="entry name" value="Ammonium_transp"/>
    <property type="match status" value="1"/>
</dbReference>
<feature type="domain" description="Ammonium transporter AmtB-like" evidence="9">
    <location>
        <begin position="1"/>
        <end position="396"/>
    </location>
</feature>
<evidence type="ECO:0000256" key="4">
    <source>
        <dbReference type="ARBA" id="ARBA00022692"/>
    </source>
</evidence>
<dbReference type="STRING" id="6573.A0A210QGR1"/>